<dbReference type="PANTHER" id="PTHR34394:SF1">
    <property type="entry name" value="SIMILAR TO RIKEN CDNA 2310022B05"/>
    <property type="match status" value="1"/>
</dbReference>
<dbReference type="EMBL" id="UFQT01001042">
    <property type="protein sequence ID" value="SSX28605.1"/>
    <property type="molecule type" value="Genomic_DNA"/>
</dbReference>
<dbReference type="PANTHER" id="PTHR34394">
    <property type="entry name" value="SIMILAR TO RIKEN CDNA 2310022B05"/>
    <property type="match status" value="1"/>
</dbReference>
<dbReference type="VEuPathDB" id="VectorBase:CSON000279"/>
<gene>
    <name evidence="2" type="primary">CSON000279</name>
</gene>
<feature type="domain" description="DUF4706" evidence="1">
    <location>
        <begin position="15"/>
        <end position="133"/>
    </location>
</feature>
<evidence type="ECO:0000259" key="1">
    <source>
        <dbReference type="Pfam" id="PF15797"/>
    </source>
</evidence>
<reference evidence="2" key="1">
    <citation type="submission" date="2018-07" db="EMBL/GenBank/DDBJ databases">
        <authorList>
            <person name="Quirk P.G."/>
            <person name="Krulwich T.A."/>
        </authorList>
    </citation>
    <scope>NUCLEOTIDE SEQUENCE</scope>
</reference>
<dbReference type="AlphaFoldDB" id="A0A336ME82"/>
<organism evidence="2">
    <name type="scientific">Culicoides sonorensis</name>
    <name type="common">Biting midge</name>
    <dbReference type="NCBI Taxonomy" id="179676"/>
    <lineage>
        <taxon>Eukaryota</taxon>
        <taxon>Metazoa</taxon>
        <taxon>Ecdysozoa</taxon>
        <taxon>Arthropoda</taxon>
        <taxon>Hexapoda</taxon>
        <taxon>Insecta</taxon>
        <taxon>Pterygota</taxon>
        <taxon>Neoptera</taxon>
        <taxon>Endopterygota</taxon>
        <taxon>Diptera</taxon>
        <taxon>Nematocera</taxon>
        <taxon>Chironomoidea</taxon>
        <taxon>Ceratopogonidae</taxon>
        <taxon>Ceratopogoninae</taxon>
        <taxon>Culicoides</taxon>
        <taxon>Monoculicoides</taxon>
    </lineage>
</organism>
<sequence>MSAEIENSLTKIAHNYFRTLSPLAEKINADIEEVIVELQDHWTSLKPKEKEKIIDDALLKQEITLKYFNNFDSRSESTNSLNTSGYQFDGKNLLSYFKQKTGRKLVTDETIGKFRDEHSGPFSASTRSQLNLRICELDPEEEEGPSVDYNKILSQKLAQEAVKRAAIKSPLNKNLTKDDANAKKSVVEQIESNISYNKIKNEEMSSDVDGNFISKFINRLSVTNTTQNQQTSNGNDFDTDEHENLVSGINLSFSTQHSEDSEDDIHHTEKSLEFKSLLDDQNGFDFLNNW</sequence>
<accession>A0A336ME82</accession>
<dbReference type="Pfam" id="PF15797">
    <property type="entry name" value="DUF4706"/>
    <property type="match status" value="1"/>
</dbReference>
<proteinExistence type="predicted"/>
<evidence type="ECO:0000313" key="2">
    <source>
        <dbReference type="EMBL" id="SSX28605.1"/>
    </source>
</evidence>
<dbReference type="InterPro" id="IPR031600">
    <property type="entry name" value="DUF4706"/>
</dbReference>
<dbReference type="OMA" id="MATHEGI"/>
<name>A0A336ME82_CULSO</name>
<protein>
    <submittedName>
        <fullName evidence="2">CSON000279 protein</fullName>
    </submittedName>
</protein>